<dbReference type="PANTHER" id="PTHR43464:SF19">
    <property type="entry name" value="UBIQUINONE BIOSYNTHESIS O-METHYLTRANSFERASE, MITOCHONDRIAL"/>
    <property type="match status" value="1"/>
</dbReference>
<dbReference type="AlphaFoldDB" id="A0A3B0SC04"/>
<dbReference type="InterPro" id="IPR029063">
    <property type="entry name" value="SAM-dependent_MTases_sf"/>
</dbReference>
<evidence type="ECO:0000256" key="3">
    <source>
        <dbReference type="ARBA" id="ARBA00022691"/>
    </source>
</evidence>
<dbReference type="GO" id="GO:0008168">
    <property type="term" value="F:methyltransferase activity"/>
    <property type="evidence" value="ECO:0007669"/>
    <property type="project" value="UniProtKB-KW"/>
</dbReference>
<dbReference type="SUPFAM" id="SSF53335">
    <property type="entry name" value="S-adenosyl-L-methionine-dependent methyltransferases"/>
    <property type="match status" value="1"/>
</dbReference>
<dbReference type="Pfam" id="PF13489">
    <property type="entry name" value="Methyltransf_23"/>
    <property type="match status" value="1"/>
</dbReference>
<keyword evidence="2 4" id="KW-0808">Transferase</keyword>
<evidence type="ECO:0000313" key="4">
    <source>
        <dbReference type="EMBL" id="VAW01493.1"/>
    </source>
</evidence>
<gene>
    <name evidence="4" type="ORF">MNBD_ALPHA06-296</name>
</gene>
<dbReference type="PANTHER" id="PTHR43464">
    <property type="entry name" value="METHYLTRANSFERASE"/>
    <property type="match status" value="1"/>
</dbReference>
<proteinExistence type="predicted"/>
<dbReference type="Gene3D" id="3.40.50.150">
    <property type="entry name" value="Vaccinia Virus protein VP39"/>
    <property type="match status" value="1"/>
</dbReference>
<accession>A0A3B0SC04</accession>
<dbReference type="EMBL" id="UOEE01000321">
    <property type="protein sequence ID" value="VAW01493.1"/>
    <property type="molecule type" value="Genomic_DNA"/>
</dbReference>
<name>A0A3B0SC04_9ZZZZ</name>
<organism evidence="4">
    <name type="scientific">hydrothermal vent metagenome</name>
    <dbReference type="NCBI Taxonomy" id="652676"/>
    <lineage>
        <taxon>unclassified sequences</taxon>
        <taxon>metagenomes</taxon>
        <taxon>ecological metagenomes</taxon>
    </lineage>
</organism>
<protein>
    <submittedName>
        <fullName evidence="4">SAM-dependent methyltransferase</fullName>
    </submittedName>
</protein>
<keyword evidence="3" id="KW-0949">S-adenosyl-L-methionine</keyword>
<evidence type="ECO:0000256" key="1">
    <source>
        <dbReference type="ARBA" id="ARBA00022603"/>
    </source>
</evidence>
<reference evidence="4" key="1">
    <citation type="submission" date="2018-06" db="EMBL/GenBank/DDBJ databases">
        <authorList>
            <person name="Zhirakovskaya E."/>
        </authorList>
    </citation>
    <scope>NUCLEOTIDE SEQUENCE</scope>
</reference>
<evidence type="ECO:0000256" key="2">
    <source>
        <dbReference type="ARBA" id="ARBA00022679"/>
    </source>
</evidence>
<keyword evidence="1 4" id="KW-0489">Methyltransferase</keyword>
<dbReference type="CDD" id="cd02440">
    <property type="entry name" value="AdoMet_MTases"/>
    <property type="match status" value="1"/>
</dbReference>
<sequence length="238" mass="27173">MRTIELDRLSLADGMTVLDLGCGTGRHLHALYFAADMVCIGVDLSPADLGKTRDGFDSLPDLSGDRGQAYGLASADALQLPFAAQTFDRIICSEVLEHIPDFETALDEIARVLKPGGQLAISVPRAWPEQICWWLSEEYHNTPGGHVRIFKAKALRQAVQMRKFSYRAKHYAHGLHAPYWWLKCLFWQRRDDHPLIKAWQKMLEWEILVNPVWLRPFSRLADWAMGKSVVLYFDKPEP</sequence>
<dbReference type="GO" id="GO:0032259">
    <property type="term" value="P:methylation"/>
    <property type="evidence" value="ECO:0007669"/>
    <property type="project" value="UniProtKB-KW"/>
</dbReference>